<protein>
    <submittedName>
        <fullName evidence="1">Uncharacterized protein</fullName>
    </submittedName>
</protein>
<keyword evidence="2" id="KW-1185">Reference proteome</keyword>
<reference evidence="1" key="2">
    <citation type="journal article" date="2023" name="IMA Fungus">
        <title>Comparative genomic study of the Penicillium genus elucidates a diverse pangenome and 15 lateral gene transfer events.</title>
        <authorList>
            <person name="Petersen C."/>
            <person name="Sorensen T."/>
            <person name="Nielsen M.R."/>
            <person name="Sondergaard T.E."/>
            <person name="Sorensen J.L."/>
            <person name="Fitzpatrick D.A."/>
            <person name="Frisvad J.C."/>
            <person name="Nielsen K.L."/>
        </authorList>
    </citation>
    <scope>NUCLEOTIDE SEQUENCE</scope>
    <source>
        <strain evidence="1">IBT 29677</strain>
    </source>
</reference>
<dbReference type="EMBL" id="JAPZBU010000004">
    <property type="protein sequence ID" value="KAJ5408407.1"/>
    <property type="molecule type" value="Genomic_DNA"/>
</dbReference>
<sequence>MSTIIEPVINDILNSFASSMVQTEQAVKFFRETAPFEDEKDLTTVSTKQCAGDDKNPSNIAVNRDELLGFVKQWCTKAHGSGQWAWGNSFEDTYTSSENPAIVIIEGMARPRYNNKREVTPGDSLHEKDCQKGFTYLIDGCDTDTTTKKRGGNLQTKDGSSWSIAVKRDTTTTVDYCNNIRTSSMMPVDRDLAVPQIQKFCQHDFKDPTTKDSPHWYRNSGVFGGSLEVDIKFAKDQTNCEKATSKDIFWPDDCESTFLTAIDHCDTDTTSKKYGGNLHFNTANGCWEANVGFPVLKDQANMGDDDFESGTLS</sequence>
<proteinExistence type="predicted"/>
<dbReference type="OrthoDB" id="3886018at2759"/>
<evidence type="ECO:0000313" key="1">
    <source>
        <dbReference type="EMBL" id="KAJ5408407.1"/>
    </source>
</evidence>
<dbReference type="GeneID" id="81365907"/>
<gene>
    <name evidence="1" type="ORF">N7509_002290</name>
</gene>
<dbReference type="AlphaFoldDB" id="A0A9W9W8I8"/>
<name>A0A9W9W8I8_9EURO</name>
<comment type="caution">
    <text evidence="1">The sequence shown here is derived from an EMBL/GenBank/DDBJ whole genome shotgun (WGS) entry which is preliminary data.</text>
</comment>
<organism evidence="1 2">
    <name type="scientific">Penicillium cosmopolitanum</name>
    <dbReference type="NCBI Taxonomy" id="1131564"/>
    <lineage>
        <taxon>Eukaryota</taxon>
        <taxon>Fungi</taxon>
        <taxon>Dikarya</taxon>
        <taxon>Ascomycota</taxon>
        <taxon>Pezizomycotina</taxon>
        <taxon>Eurotiomycetes</taxon>
        <taxon>Eurotiomycetidae</taxon>
        <taxon>Eurotiales</taxon>
        <taxon>Aspergillaceae</taxon>
        <taxon>Penicillium</taxon>
    </lineage>
</organism>
<dbReference type="Proteomes" id="UP001147747">
    <property type="component" value="Unassembled WGS sequence"/>
</dbReference>
<reference evidence="1" key="1">
    <citation type="submission" date="2022-12" db="EMBL/GenBank/DDBJ databases">
        <authorList>
            <person name="Petersen C."/>
        </authorList>
    </citation>
    <scope>NUCLEOTIDE SEQUENCE</scope>
    <source>
        <strain evidence="1">IBT 29677</strain>
    </source>
</reference>
<accession>A0A9W9W8I8</accession>
<evidence type="ECO:0000313" key="2">
    <source>
        <dbReference type="Proteomes" id="UP001147747"/>
    </source>
</evidence>
<dbReference type="RefSeq" id="XP_056492722.1">
    <property type="nucleotide sequence ID" value="XM_056626927.1"/>
</dbReference>